<feature type="domain" description="Retrotransposon Copia-like N-terminal" evidence="5">
    <location>
        <begin position="385"/>
        <end position="427"/>
    </location>
</feature>
<dbReference type="PANTHER" id="PTHR27005">
    <property type="entry name" value="WALL-ASSOCIATED RECEPTOR KINASE-LIKE 21"/>
    <property type="match status" value="1"/>
</dbReference>
<feature type="domain" description="Reverse transcriptase Ty1/copia-type" evidence="4">
    <location>
        <begin position="548"/>
        <end position="627"/>
    </location>
</feature>
<reference evidence="6" key="1">
    <citation type="journal article" date="2019" name="Sci. Rep.">
        <title>Draft genome of Tanacetum cinerariifolium, the natural source of mosquito coil.</title>
        <authorList>
            <person name="Yamashiro T."/>
            <person name="Shiraishi A."/>
            <person name="Satake H."/>
            <person name="Nakayama K."/>
        </authorList>
    </citation>
    <scope>NUCLEOTIDE SEQUENCE</scope>
</reference>
<dbReference type="SUPFAM" id="SSF56112">
    <property type="entry name" value="Protein kinase-like (PK-like)"/>
    <property type="match status" value="1"/>
</dbReference>
<dbReference type="GO" id="GO:0005524">
    <property type="term" value="F:ATP binding"/>
    <property type="evidence" value="ECO:0007669"/>
    <property type="project" value="UniProtKB-KW"/>
</dbReference>
<evidence type="ECO:0000256" key="3">
    <source>
        <dbReference type="SAM" id="MobiDB-lite"/>
    </source>
</evidence>
<dbReference type="InterPro" id="IPR013103">
    <property type="entry name" value="RVT_2"/>
</dbReference>
<evidence type="ECO:0000259" key="4">
    <source>
        <dbReference type="Pfam" id="PF07727"/>
    </source>
</evidence>
<proteinExistence type="predicted"/>
<name>A0A6L2MC87_TANCI</name>
<dbReference type="Pfam" id="PF14244">
    <property type="entry name" value="Retrotran_gag_3"/>
    <property type="match status" value="1"/>
</dbReference>
<dbReference type="SUPFAM" id="SSF56672">
    <property type="entry name" value="DNA/RNA polymerases"/>
    <property type="match status" value="1"/>
</dbReference>
<protein>
    <submittedName>
        <fullName evidence="6">Ribonuclease H-like domain-containing protein</fullName>
    </submittedName>
</protein>
<dbReference type="InterPro" id="IPR043502">
    <property type="entry name" value="DNA/RNA_pol_sf"/>
</dbReference>
<keyword evidence="2" id="KW-0067">ATP-binding</keyword>
<dbReference type="GO" id="GO:0007166">
    <property type="term" value="P:cell surface receptor signaling pathway"/>
    <property type="evidence" value="ECO:0007669"/>
    <property type="project" value="InterPro"/>
</dbReference>
<dbReference type="GO" id="GO:0004674">
    <property type="term" value="F:protein serine/threonine kinase activity"/>
    <property type="evidence" value="ECO:0007669"/>
    <property type="project" value="TreeGrafter"/>
</dbReference>
<feature type="non-terminal residue" evidence="6">
    <location>
        <position position="1"/>
    </location>
</feature>
<evidence type="ECO:0000313" key="6">
    <source>
        <dbReference type="EMBL" id="GEU70154.1"/>
    </source>
</evidence>
<dbReference type="Gene3D" id="3.30.200.20">
    <property type="entry name" value="Phosphorylase Kinase, domain 1"/>
    <property type="match status" value="1"/>
</dbReference>
<gene>
    <name evidence="6" type="ORF">Tci_042132</name>
</gene>
<organism evidence="6">
    <name type="scientific">Tanacetum cinerariifolium</name>
    <name type="common">Dalmatian daisy</name>
    <name type="synonym">Chrysanthemum cinerariifolium</name>
    <dbReference type="NCBI Taxonomy" id="118510"/>
    <lineage>
        <taxon>Eukaryota</taxon>
        <taxon>Viridiplantae</taxon>
        <taxon>Streptophyta</taxon>
        <taxon>Embryophyta</taxon>
        <taxon>Tracheophyta</taxon>
        <taxon>Spermatophyta</taxon>
        <taxon>Magnoliopsida</taxon>
        <taxon>eudicotyledons</taxon>
        <taxon>Gunneridae</taxon>
        <taxon>Pentapetalae</taxon>
        <taxon>asterids</taxon>
        <taxon>campanulids</taxon>
        <taxon>Asterales</taxon>
        <taxon>Asteraceae</taxon>
        <taxon>Asteroideae</taxon>
        <taxon>Anthemideae</taxon>
        <taxon>Anthemidinae</taxon>
        <taxon>Tanacetum</taxon>
    </lineage>
</organism>
<dbReference type="EMBL" id="BKCJ010006063">
    <property type="protein sequence ID" value="GEU70154.1"/>
    <property type="molecule type" value="Genomic_DNA"/>
</dbReference>
<sequence>ISMGIAASLVFVLILYFGLKQRKIMKSREMFFKKNGGVLLQRLLFESKQSTDMAKIFSAGDLIKATDNFHKRNVIGEGGYGTVYKGTLEDKRTVAIKKSKSIDENQIKQFINEPIGTRKSSKTTKLPANFNDYMVNRSKTYGPGSNFVALHVYVDDIVIAGSDIKQIEGFKEFLKSDIKHIESVKEFLKSKFQIKDLGHFKFFLAIEDGRNCNSEYIMLIVWSDIPTTALNTKNTDEVYVDDIMSTGSDVKQIEYFKEYLKKFLDILYVHVVMVSRSSTEAEYRCMAFATWEIIWICNILSEFGVTGVVKTIKVHTTQKIDDIFNKGLDVQQHPSLCKNLNMKICSEYKVRGRVDTDTPPRSGGGAGSNSSEASKLIYGDELYLHQNDSSITNFINIKLKGIENYQHWSYAMTLALSTKKKLSFINVHKLARDSKVFIGFDESKCYIQDLHLKKTLGTGSQQGGSQAEKVTLKLNLAKLSKLLEVTMKLNSLITTLTISVKKKAKKRSVDESLGNPSEATNEESTHVSHEDNAVESSSTSEGNLTYKTSQVYKIKYKSNGEIDRYKARLVAKGYNQREGINFDETFSPVVKITTVRCLINIAINNNWPLFQLDANNAFLYGNLNEEV</sequence>
<accession>A0A6L2MC87</accession>
<dbReference type="GO" id="GO:0005886">
    <property type="term" value="C:plasma membrane"/>
    <property type="evidence" value="ECO:0007669"/>
    <property type="project" value="TreeGrafter"/>
</dbReference>
<dbReference type="Pfam" id="PF07727">
    <property type="entry name" value="RVT_2"/>
    <property type="match status" value="1"/>
</dbReference>
<dbReference type="InterPro" id="IPR045274">
    <property type="entry name" value="WAK-like"/>
</dbReference>
<evidence type="ECO:0000256" key="1">
    <source>
        <dbReference type="ARBA" id="ARBA00022741"/>
    </source>
</evidence>
<dbReference type="InterPro" id="IPR011009">
    <property type="entry name" value="Kinase-like_dom_sf"/>
</dbReference>
<evidence type="ECO:0000259" key="5">
    <source>
        <dbReference type="Pfam" id="PF14244"/>
    </source>
</evidence>
<evidence type="ECO:0000256" key="2">
    <source>
        <dbReference type="ARBA" id="ARBA00022840"/>
    </source>
</evidence>
<feature type="compositionally biased region" description="Basic and acidic residues" evidence="3">
    <location>
        <begin position="523"/>
        <end position="532"/>
    </location>
</feature>
<feature type="region of interest" description="Disordered" evidence="3">
    <location>
        <begin position="507"/>
        <end position="541"/>
    </location>
</feature>
<comment type="caution">
    <text evidence="6">The sequence shown here is derived from an EMBL/GenBank/DDBJ whole genome shotgun (WGS) entry which is preliminary data.</text>
</comment>
<keyword evidence="1" id="KW-0547">Nucleotide-binding</keyword>
<dbReference type="InterPro" id="IPR029472">
    <property type="entry name" value="Copia-like_N"/>
</dbReference>
<dbReference type="PANTHER" id="PTHR27005:SF407">
    <property type="entry name" value="PROTEIN KINASE DOMAIN-CONTAINING PROTEIN"/>
    <property type="match status" value="1"/>
</dbReference>
<dbReference type="AlphaFoldDB" id="A0A6L2MC87"/>